<dbReference type="AlphaFoldDB" id="A0A1X7VTH2"/>
<feature type="compositionally biased region" description="Basic and acidic residues" evidence="1">
    <location>
        <begin position="85"/>
        <end position="94"/>
    </location>
</feature>
<protein>
    <submittedName>
        <fullName evidence="2">Uncharacterized protein</fullName>
    </submittedName>
</protein>
<dbReference type="EnsemblMetazoa" id="Aqu2.1.43179_001">
    <property type="protein sequence ID" value="Aqu2.1.43179_001"/>
    <property type="gene ID" value="Aqu2.1.43179"/>
</dbReference>
<organism evidence="2">
    <name type="scientific">Amphimedon queenslandica</name>
    <name type="common">Sponge</name>
    <dbReference type="NCBI Taxonomy" id="400682"/>
    <lineage>
        <taxon>Eukaryota</taxon>
        <taxon>Metazoa</taxon>
        <taxon>Porifera</taxon>
        <taxon>Demospongiae</taxon>
        <taxon>Heteroscleromorpha</taxon>
        <taxon>Haplosclerida</taxon>
        <taxon>Niphatidae</taxon>
        <taxon>Amphimedon</taxon>
    </lineage>
</organism>
<reference evidence="2" key="1">
    <citation type="submission" date="2017-05" db="UniProtKB">
        <authorList>
            <consortium name="EnsemblMetazoa"/>
        </authorList>
    </citation>
    <scope>IDENTIFICATION</scope>
</reference>
<dbReference type="InParanoid" id="A0A1X7VTH2"/>
<evidence type="ECO:0000256" key="1">
    <source>
        <dbReference type="SAM" id="MobiDB-lite"/>
    </source>
</evidence>
<sequence>MPTLHETRKYEQYLFDPSIPLAKATAWRHRKRMNADPSTSSKNWKQMQLDQYNVTKLNKYCTASNNDHSKNGDDNALMFDDNGFDDAHNGNEKE</sequence>
<accession>A0A1X7VTH2</accession>
<name>A0A1X7VTH2_AMPQE</name>
<evidence type="ECO:0000313" key="2">
    <source>
        <dbReference type="EnsemblMetazoa" id="Aqu2.1.43179_001"/>
    </source>
</evidence>
<feature type="region of interest" description="Disordered" evidence="1">
    <location>
        <begin position="62"/>
        <end position="94"/>
    </location>
</feature>
<proteinExistence type="predicted"/>